<dbReference type="RefSeq" id="WP_210681179.1">
    <property type="nucleotide sequence ID" value="NZ_JAGMWN010000002.1"/>
</dbReference>
<protein>
    <recommendedName>
        <fullName evidence="4">Yip1 domain-containing protein</fullName>
    </recommendedName>
</protein>
<dbReference type="EMBL" id="JAGMWN010000002">
    <property type="protein sequence ID" value="MBP5856614.1"/>
    <property type="molecule type" value="Genomic_DNA"/>
</dbReference>
<evidence type="ECO:0008006" key="4">
    <source>
        <dbReference type="Google" id="ProtNLM"/>
    </source>
</evidence>
<comment type="caution">
    <text evidence="2">The sequence shown here is derived from an EMBL/GenBank/DDBJ whole genome shotgun (WGS) entry which is preliminary data.</text>
</comment>
<feature type="transmembrane region" description="Helical" evidence="1">
    <location>
        <begin position="168"/>
        <end position="191"/>
    </location>
</feature>
<feature type="transmembrane region" description="Helical" evidence="1">
    <location>
        <begin position="140"/>
        <end position="156"/>
    </location>
</feature>
<feature type="transmembrane region" description="Helical" evidence="1">
    <location>
        <begin position="44"/>
        <end position="61"/>
    </location>
</feature>
<name>A0A8J7S4K2_9PROT</name>
<dbReference type="Proteomes" id="UP000672602">
    <property type="component" value="Unassembled WGS sequence"/>
</dbReference>
<accession>A0A8J7S4K2</accession>
<feature type="transmembrane region" description="Helical" evidence="1">
    <location>
        <begin position="114"/>
        <end position="134"/>
    </location>
</feature>
<evidence type="ECO:0000256" key="1">
    <source>
        <dbReference type="SAM" id="Phobius"/>
    </source>
</evidence>
<dbReference type="AlphaFoldDB" id="A0A8J7S4K2"/>
<keyword evidence="1" id="KW-0812">Transmembrane</keyword>
<keyword evidence="1" id="KW-1133">Transmembrane helix</keyword>
<feature type="transmembrane region" description="Helical" evidence="1">
    <location>
        <begin position="81"/>
        <end position="102"/>
    </location>
</feature>
<proteinExistence type="predicted"/>
<sequence>MRLHPISPAEAAGRIEAAFRFFLTFDAKQLPRFGDDIEDVWKSFWAPVLVLPLHLLIALTLDGGTAAEDVPWLTRLIAELSAYAIDVVYWPLAMVMICDLVLKQPEAYARYISAYNWVIVPASVIATGILVGFGATGGTLGLPGIVLMFWLILFRIKLARRVFDCPMGVAIGLAAADFFLGQLVIGMRAGVLLG</sequence>
<evidence type="ECO:0000313" key="2">
    <source>
        <dbReference type="EMBL" id="MBP5856614.1"/>
    </source>
</evidence>
<reference evidence="2" key="1">
    <citation type="submission" date="2021-04" db="EMBL/GenBank/DDBJ databases">
        <authorList>
            <person name="Zhang D.-C."/>
        </authorList>
    </citation>
    <scope>NUCLEOTIDE SEQUENCE</scope>
    <source>
        <strain evidence="2">CGMCC 1.15697</strain>
    </source>
</reference>
<organism evidence="2 3">
    <name type="scientific">Marivibrio halodurans</name>
    <dbReference type="NCBI Taxonomy" id="2039722"/>
    <lineage>
        <taxon>Bacteria</taxon>
        <taxon>Pseudomonadati</taxon>
        <taxon>Pseudomonadota</taxon>
        <taxon>Alphaproteobacteria</taxon>
        <taxon>Rhodospirillales</taxon>
        <taxon>Rhodospirillaceae</taxon>
        <taxon>Marivibrio</taxon>
    </lineage>
</organism>
<keyword evidence="3" id="KW-1185">Reference proteome</keyword>
<gene>
    <name evidence="2" type="ORF">KAJ83_06315</name>
</gene>
<evidence type="ECO:0000313" key="3">
    <source>
        <dbReference type="Proteomes" id="UP000672602"/>
    </source>
</evidence>
<keyword evidence="1" id="KW-0472">Membrane</keyword>